<accession>A0A8J2Z1H5</accession>
<dbReference type="RefSeq" id="WP_189052105.1">
    <property type="nucleotide sequence ID" value="NZ_BMJQ01000025.1"/>
</dbReference>
<proteinExistence type="predicted"/>
<dbReference type="InterPro" id="IPR051981">
    <property type="entry name" value="Glycosyltransf_32"/>
</dbReference>
<comment type="caution">
    <text evidence="1">The sequence shown here is derived from an EMBL/GenBank/DDBJ whole genome shotgun (WGS) entry which is preliminary data.</text>
</comment>
<dbReference type="SUPFAM" id="SSF53448">
    <property type="entry name" value="Nucleotide-diphospho-sugar transferases"/>
    <property type="match status" value="1"/>
</dbReference>
<dbReference type="PANTHER" id="PTHR12042">
    <property type="entry name" value="LACTOSYLCERAMIDE 4-ALPHA-GALACTOSYLTRANSFERASE ALPHA- 1,4-GALACTOSYLTRANSFERASE"/>
    <property type="match status" value="1"/>
</dbReference>
<reference evidence="1" key="2">
    <citation type="submission" date="2020-09" db="EMBL/GenBank/DDBJ databases">
        <authorList>
            <person name="Sun Q."/>
            <person name="Zhou Y."/>
        </authorList>
    </citation>
    <scope>NUCLEOTIDE SEQUENCE</scope>
    <source>
        <strain evidence="1">CGMCC 1.15725</strain>
    </source>
</reference>
<dbReference type="AlphaFoldDB" id="A0A8J2Z1H5"/>
<dbReference type="Proteomes" id="UP000646365">
    <property type="component" value="Unassembled WGS sequence"/>
</dbReference>
<dbReference type="EMBL" id="BMJQ01000025">
    <property type="protein sequence ID" value="GGF47407.1"/>
    <property type="molecule type" value="Genomic_DNA"/>
</dbReference>
<dbReference type="PANTHER" id="PTHR12042:SF21">
    <property type="entry name" value="ALPHA1,4-GALACTOSYLTRANSFERASE 1-RELATED"/>
    <property type="match status" value="1"/>
</dbReference>
<reference evidence="1" key="1">
    <citation type="journal article" date="2014" name="Int. J. Syst. Evol. Microbiol.">
        <title>Complete genome sequence of Corynebacterium casei LMG S-19264T (=DSM 44701T), isolated from a smear-ripened cheese.</title>
        <authorList>
            <consortium name="US DOE Joint Genome Institute (JGI-PGF)"/>
            <person name="Walter F."/>
            <person name="Albersmeier A."/>
            <person name="Kalinowski J."/>
            <person name="Ruckert C."/>
        </authorList>
    </citation>
    <scope>NUCLEOTIDE SEQUENCE</scope>
    <source>
        <strain evidence="1">CGMCC 1.15725</strain>
    </source>
</reference>
<dbReference type="GO" id="GO:0006688">
    <property type="term" value="P:glycosphingolipid biosynthetic process"/>
    <property type="evidence" value="ECO:0007669"/>
    <property type="project" value="TreeGrafter"/>
</dbReference>
<evidence type="ECO:0000313" key="1">
    <source>
        <dbReference type="EMBL" id="GGF47407.1"/>
    </source>
</evidence>
<protein>
    <submittedName>
        <fullName evidence="1">Uncharacterized protein</fullName>
    </submittedName>
</protein>
<dbReference type="GO" id="GO:0016020">
    <property type="term" value="C:membrane"/>
    <property type="evidence" value="ECO:0007669"/>
    <property type="project" value="GOC"/>
</dbReference>
<dbReference type="InterPro" id="IPR029044">
    <property type="entry name" value="Nucleotide-diphossugar_trans"/>
</dbReference>
<gene>
    <name evidence="1" type="ORF">GCM10011611_62310</name>
</gene>
<evidence type="ECO:0000313" key="2">
    <source>
        <dbReference type="Proteomes" id="UP000646365"/>
    </source>
</evidence>
<sequence length="322" mass="35875">MTIPARVHFCWIGPRLPWAYVFAVLSAAERSGLPEIILHHTDVLEDGAELRALSTAPGVRLARIDPYACLAAVGGLLGVGDALAGLYRRLDSPVMRADVLRAAILYQHGGIYLDLDTITTASLRPLLEVPQFVGSEFIVWPQSVRASRSPIVWARHLALDVLRKGLRRMPQGWRAFRRVEHLYFRGVNNAVMGAEANAPLIQAYLRAMLTVPADRLAQAYSLGPDLLQEVVDRYQQGDLVVQEPKVFYPLPPRISELWFRIAPGVPLHDVLSAETRVVHWYASVRTKARVALIDPAYVRAHRERQLYSALVCSCIRGLPEAA</sequence>
<dbReference type="Gene3D" id="3.90.550.20">
    <property type="match status" value="1"/>
</dbReference>
<dbReference type="Pfam" id="PF04488">
    <property type="entry name" value="Gly_transf_sug"/>
    <property type="match status" value="1"/>
</dbReference>
<dbReference type="InterPro" id="IPR007577">
    <property type="entry name" value="GlycoTrfase_DXD_sugar-bd_CS"/>
</dbReference>
<name>A0A8J2Z1H5_9PROT</name>
<keyword evidence="2" id="KW-1185">Reference proteome</keyword>
<organism evidence="1 2">
    <name type="scientific">Aliidongia dinghuensis</name>
    <dbReference type="NCBI Taxonomy" id="1867774"/>
    <lineage>
        <taxon>Bacteria</taxon>
        <taxon>Pseudomonadati</taxon>
        <taxon>Pseudomonadota</taxon>
        <taxon>Alphaproteobacteria</taxon>
        <taxon>Rhodospirillales</taxon>
        <taxon>Dongiaceae</taxon>
        <taxon>Aliidongia</taxon>
    </lineage>
</organism>
<dbReference type="GO" id="GO:0016758">
    <property type="term" value="F:hexosyltransferase activity"/>
    <property type="evidence" value="ECO:0007669"/>
    <property type="project" value="TreeGrafter"/>
</dbReference>